<evidence type="ECO:0000256" key="7">
    <source>
        <dbReference type="ARBA" id="ARBA00022741"/>
    </source>
</evidence>
<dbReference type="RefSeq" id="WP_042219420.1">
    <property type="nucleotide sequence ID" value="NZ_CP009285.1"/>
</dbReference>
<dbReference type="AlphaFoldDB" id="A0A089LG40"/>
<proteinExistence type="predicted"/>
<dbReference type="SUPFAM" id="SSF55874">
    <property type="entry name" value="ATPase domain of HSP90 chaperone/DNA topoisomerase II/histidine kinase"/>
    <property type="match status" value="1"/>
</dbReference>
<keyword evidence="12" id="KW-0812">Transmembrane</keyword>
<accession>A0A089LG40</accession>
<name>A0A089LG40_PAEBO</name>
<evidence type="ECO:0000256" key="5">
    <source>
        <dbReference type="ARBA" id="ARBA00022553"/>
    </source>
</evidence>
<dbReference type="EMBL" id="CP009285">
    <property type="protein sequence ID" value="AIQ58118.1"/>
    <property type="molecule type" value="Genomic_DNA"/>
</dbReference>
<dbReference type="PANTHER" id="PTHR34220">
    <property type="entry name" value="SENSOR HISTIDINE KINASE YPDA"/>
    <property type="match status" value="1"/>
</dbReference>
<evidence type="ECO:0000256" key="2">
    <source>
        <dbReference type="ARBA" id="ARBA00004651"/>
    </source>
</evidence>
<dbReference type="InterPro" id="IPR010559">
    <property type="entry name" value="Sig_transdc_His_kin_internal"/>
</dbReference>
<dbReference type="PANTHER" id="PTHR34220:SF7">
    <property type="entry name" value="SENSOR HISTIDINE KINASE YPDA"/>
    <property type="match status" value="1"/>
</dbReference>
<feature type="transmembrane region" description="Helical" evidence="12">
    <location>
        <begin position="12"/>
        <end position="29"/>
    </location>
</feature>
<feature type="domain" description="Histidine kinase" evidence="13">
    <location>
        <begin position="485"/>
        <end position="595"/>
    </location>
</feature>
<keyword evidence="12" id="KW-1133">Transmembrane helix</keyword>
<evidence type="ECO:0000256" key="12">
    <source>
        <dbReference type="SAM" id="Phobius"/>
    </source>
</evidence>
<dbReference type="Pfam" id="PF06580">
    <property type="entry name" value="His_kinase"/>
    <property type="match status" value="1"/>
</dbReference>
<protein>
    <recommendedName>
        <fullName evidence="3">histidine kinase</fullName>
        <ecNumber evidence="3">2.7.13.3</ecNumber>
    </recommendedName>
</protein>
<evidence type="ECO:0000256" key="8">
    <source>
        <dbReference type="ARBA" id="ARBA00022777"/>
    </source>
</evidence>
<dbReference type="SMART" id="SM00387">
    <property type="entry name" value="HATPase_c"/>
    <property type="match status" value="1"/>
</dbReference>
<evidence type="ECO:0000313" key="16">
    <source>
        <dbReference type="Proteomes" id="UP000029518"/>
    </source>
</evidence>
<sequence>MFYSLKNRLIAFFVVLLVLSFGTMSLLLFNQSRSIIRSYIESSALEKMDEYGSFINMALQQSYDLSSLVYNSDITQRWDAQLSNPASSEGQKMLANITMSKFLTQTTNNYSIVSSVTIYREEGMRIGADNQVVTDASFKQEAWYRNFIEHSNHWVPAHTDQVEIKGAKPYEVVSLLLPIGIFEPSLAKNVMKVNIKADFLLEPLNRIHLGESGTIFLLNQQGNPILSQQEYSAYPEAAAEVRRVRAGKAAQGVVYLKDQKGASHILVYKKLNITNWLLVGFVSEQDLYAKLYKLRNSIIVFASLMLIAAFVLAYWISYGITKPLSRLVSAMRQVQKGDFAQAERLTPPERRIRNEVDYATDTFRSMVKQLRYLIRTEFEQKLLRQQAEYKALLMQINPHFLFNTLELMSSLAIQQRTKETVTVIESLGKMLRFSLRISEDLIPLREELKYVRYYMSILDIRFGPGLDLRIEEAGELDDLEIVKFLLQPLIENAVKYSFIHQANARVRITVRQDKERLYLAVADNGIGMDPELLRELNDQAMRQQLEQLLQSKTHQIGLRNVLARCRLYYGDLFSFRIDSSEEQGTSIELSLPIQRRNEDVSRIDRG</sequence>
<dbReference type="OrthoDB" id="9776552at2"/>
<feature type="transmembrane region" description="Helical" evidence="12">
    <location>
        <begin position="298"/>
        <end position="316"/>
    </location>
</feature>
<dbReference type="PROSITE" id="PS50109">
    <property type="entry name" value="HIS_KIN"/>
    <property type="match status" value="1"/>
</dbReference>
<dbReference type="InterPro" id="IPR003594">
    <property type="entry name" value="HATPase_dom"/>
</dbReference>
<dbReference type="Gene3D" id="6.10.340.10">
    <property type="match status" value="1"/>
</dbReference>
<keyword evidence="5" id="KW-0597">Phosphoprotein</keyword>
<dbReference type="InterPro" id="IPR050640">
    <property type="entry name" value="Bact_2-comp_sensor_kinase"/>
</dbReference>
<dbReference type="HOGENOM" id="CLU_020473_6_1_9"/>
<dbReference type="CDD" id="cd06225">
    <property type="entry name" value="HAMP"/>
    <property type="match status" value="1"/>
</dbReference>
<dbReference type="InterPro" id="IPR003660">
    <property type="entry name" value="HAMP_dom"/>
</dbReference>
<dbReference type="GO" id="GO:0000155">
    <property type="term" value="F:phosphorelay sensor kinase activity"/>
    <property type="evidence" value="ECO:0007669"/>
    <property type="project" value="InterPro"/>
</dbReference>
<keyword evidence="11 12" id="KW-0472">Membrane</keyword>
<evidence type="ECO:0000259" key="13">
    <source>
        <dbReference type="PROSITE" id="PS50109"/>
    </source>
</evidence>
<dbReference type="InterPro" id="IPR036890">
    <property type="entry name" value="HATPase_C_sf"/>
</dbReference>
<comment type="subcellular location">
    <subcellularLocation>
        <location evidence="2">Cell membrane</location>
        <topology evidence="2">Multi-pass membrane protein</topology>
    </subcellularLocation>
</comment>
<evidence type="ECO:0000256" key="6">
    <source>
        <dbReference type="ARBA" id="ARBA00022679"/>
    </source>
</evidence>
<dbReference type="PROSITE" id="PS50885">
    <property type="entry name" value="HAMP"/>
    <property type="match status" value="1"/>
</dbReference>
<evidence type="ECO:0000256" key="10">
    <source>
        <dbReference type="ARBA" id="ARBA00023012"/>
    </source>
</evidence>
<evidence type="ECO:0000256" key="4">
    <source>
        <dbReference type="ARBA" id="ARBA00022475"/>
    </source>
</evidence>
<comment type="catalytic activity">
    <reaction evidence="1">
        <text>ATP + protein L-histidine = ADP + protein N-phospho-L-histidine.</text>
        <dbReference type="EC" id="2.7.13.3"/>
    </reaction>
</comment>
<dbReference type="GO" id="GO:0005886">
    <property type="term" value="C:plasma membrane"/>
    <property type="evidence" value="ECO:0007669"/>
    <property type="project" value="UniProtKB-SubCell"/>
</dbReference>
<keyword evidence="4" id="KW-1003">Cell membrane</keyword>
<dbReference type="Gene3D" id="3.30.450.20">
    <property type="entry name" value="PAS domain"/>
    <property type="match status" value="1"/>
</dbReference>
<evidence type="ECO:0000256" key="1">
    <source>
        <dbReference type="ARBA" id="ARBA00000085"/>
    </source>
</evidence>
<evidence type="ECO:0000256" key="11">
    <source>
        <dbReference type="ARBA" id="ARBA00023136"/>
    </source>
</evidence>
<dbReference type="InterPro" id="IPR005467">
    <property type="entry name" value="His_kinase_dom"/>
</dbReference>
<dbReference type="Pfam" id="PF02518">
    <property type="entry name" value="HATPase_c"/>
    <property type="match status" value="1"/>
</dbReference>
<evidence type="ECO:0000256" key="3">
    <source>
        <dbReference type="ARBA" id="ARBA00012438"/>
    </source>
</evidence>
<keyword evidence="7" id="KW-0547">Nucleotide-binding</keyword>
<evidence type="ECO:0000313" key="15">
    <source>
        <dbReference type="EMBL" id="AIQ58118.1"/>
    </source>
</evidence>
<keyword evidence="9" id="KW-0067">ATP-binding</keyword>
<feature type="domain" description="HAMP" evidence="14">
    <location>
        <begin position="318"/>
        <end position="375"/>
    </location>
</feature>
<keyword evidence="10" id="KW-0902">Two-component regulatory system</keyword>
<keyword evidence="6" id="KW-0808">Transferase</keyword>
<keyword evidence="8 15" id="KW-0418">Kinase</keyword>
<evidence type="ECO:0000259" key="14">
    <source>
        <dbReference type="PROSITE" id="PS50885"/>
    </source>
</evidence>
<dbReference type="KEGG" id="pbd:PBOR_15150"/>
<dbReference type="Proteomes" id="UP000029518">
    <property type="component" value="Chromosome"/>
</dbReference>
<keyword evidence="16" id="KW-1185">Reference proteome</keyword>
<dbReference type="EC" id="2.7.13.3" evidence="3"/>
<evidence type="ECO:0000256" key="9">
    <source>
        <dbReference type="ARBA" id="ARBA00022840"/>
    </source>
</evidence>
<dbReference type="Gene3D" id="3.30.565.10">
    <property type="entry name" value="Histidine kinase-like ATPase, C-terminal domain"/>
    <property type="match status" value="1"/>
</dbReference>
<gene>
    <name evidence="15" type="ORF">PBOR_15150</name>
</gene>
<dbReference type="GO" id="GO:0005524">
    <property type="term" value="F:ATP binding"/>
    <property type="evidence" value="ECO:0007669"/>
    <property type="project" value="UniProtKB-KW"/>
</dbReference>
<organism evidence="15 16">
    <name type="scientific">Paenibacillus borealis</name>
    <dbReference type="NCBI Taxonomy" id="160799"/>
    <lineage>
        <taxon>Bacteria</taxon>
        <taxon>Bacillati</taxon>
        <taxon>Bacillota</taxon>
        <taxon>Bacilli</taxon>
        <taxon>Bacillales</taxon>
        <taxon>Paenibacillaceae</taxon>
        <taxon>Paenibacillus</taxon>
    </lineage>
</organism>
<reference evidence="15" key="1">
    <citation type="submission" date="2014-08" db="EMBL/GenBank/DDBJ databases">
        <title>Comparative genomics of the Paenibacillus odorifer group.</title>
        <authorList>
            <person name="den Bakker H.C."/>
            <person name="Tsai Y.-C.Y.-C."/>
            <person name="Martin N."/>
            <person name="Korlach J."/>
            <person name="Wiedmann M."/>
        </authorList>
    </citation>
    <scope>NUCLEOTIDE SEQUENCE [LARGE SCALE GENOMIC DNA]</scope>
    <source>
        <strain evidence="15">DSM 13188</strain>
    </source>
</reference>